<feature type="non-terminal residue" evidence="1">
    <location>
        <position position="1"/>
    </location>
</feature>
<dbReference type="AlphaFoldDB" id="A0A9P4QHD3"/>
<keyword evidence="2" id="KW-1185">Reference proteome</keyword>
<accession>A0A9P4QHD3</accession>
<dbReference type="Proteomes" id="UP000799444">
    <property type="component" value="Unassembled WGS sequence"/>
</dbReference>
<name>A0A9P4QHD3_9PLEO</name>
<dbReference type="EMBL" id="ML996462">
    <property type="protein sequence ID" value="KAF2726489.1"/>
    <property type="molecule type" value="Genomic_DNA"/>
</dbReference>
<gene>
    <name evidence="1" type="ORF">EJ04DRAFT_453255</name>
</gene>
<protein>
    <submittedName>
        <fullName evidence="1">Uncharacterized protein</fullName>
    </submittedName>
</protein>
<comment type="caution">
    <text evidence="1">The sequence shown here is derived from an EMBL/GenBank/DDBJ whole genome shotgun (WGS) entry which is preliminary data.</text>
</comment>
<sequence>AKERAGLIQKVNINTLRKEFLQLERAVRYEENHTYSRRDRHVIVKYIYRLPGLEGASTRQRSKPVALFADVSDIIYFMLCCDEYVWIHPREMIQTIWILELMGYWGVRPGEITESCGHRGSNEGILYEDCSLLPAAQPTSRTQGENVITEGFAVGSLSMPAATPPMYAWVSWSEYIFELVNEVFSGRRLLLVTSMVLPVLAMYVDDLKLRG</sequence>
<proteinExistence type="predicted"/>
<evidence type="ECO:0000313" key="1">
    <source>
        <dbReference type="EMBL" id="KAF2726489.1"/>
    </source>
</evidence>
<evidence type="ECO:0000313" key="2">
    <source>
        <dbReference type="Proteomes" id="UP000799444"/>
    </source>
</evidence>
<reference evidence="1" key="1">
    <citation type="journal article" date="2020" name="Stud. Mycol.">
        <title>101 Dothideomycetes genomes: a test case for predicting lifestyles and emergence of pathogens.</title>
        <authorList>
            <person name="Haridas S."/>
            <person name="Albert R."/>
            <person name="Binder M."/>
            <person name="Bloem J."/>
            <person name="Labutti K."/>
            <person name="Salamov A."/>
            <person name="Andreopoulos B."/>
            <person name="Baker S."/>
            <person name="Barry K."/>
            <person name="Bills G."/>
            <person name="Bluhm B."/>
            <person name="Cannon C."/>
            <person name="Castanera R."/>
            <person name="Culley D."/>
            <person name="Daum C."/>
            <person name="Ezra D."/>
            <person name="Gonzalez J."/>
            <person name="Henrissat B."/>
            <person name="Kuo A."/>
            <person name="Liang C."/>
            <person name="Lipzen A."/>
            <person name="Lutzoni F."/>
            <person name="Magnuson J."/>
            <person name="Mondo S."/>
            <person name="Nolan M."/>
            <person name="Ohm R."/>
            <person name="Pangilinan J."/>
            <person name="Park H.-J."/>
            <person name="Ramirez L."/>
            <person name="Alfaro M."/>
            <person name="Sun H."/>
            <person name="Tritt A."/>
            <person name="Yoshinaga Y."/>
            <person name="Zwiers L.-H."/>
            <person name="Turgeon B."/>
            <person name="Goodwin S."/>
            <person name="Spatafora J."/>
            <person name="Crous P."/>
            <person name="Grigoriev I."/>
        </authorList>
    </citation>
    <scope>NUCLEOTIDE SEQUENCE</scope>
    <source>
        <strain evidence="1">CBS 125425</strain>
    </source>
</reference>
<organism evidence="1 2">
    <name type="scientific">Polyplosphaeria fusca</name>
    <dbReference type="NCBI Taxonomy" id="682080"/>
    <lineage>
        <taxon>Eukaryota</taxon>
        <taxon>Fungi</taxon>
        <taxon>Dikarya</taxon>
        <taxon>Ascomycota</taxon>
        <taxon>Pezizomycotina</taxon>
        <taxon>Dothideomycetes</taxon>
        <taxon>Pleosporomycetidae</taxon>
        <taxon>Pleosporales</taxon>
        <taxon>Tetraplosphaeriaceae</taxon>
        <taxon>Polyplosphaeria</taxon>
    </lineage>
</organism>
<dbReference type="OrthoDB" id="3943630at2759"/>